<name>A0A1B6BWL0_9HEMI</name>
<dbReference type="SUPFAM" id="SSF50814">
    <property type="entry name" value="Lipocalins"/>
    <property type="match status" value="1"/>
</dbReference>
<reference evidence="1" key="1">
    <citation type="submission" date="2015-12" db="EMBL/GenBank/DDBJ databases">
        <title>De novo transcriptome assembly of four potential Pierce s Disease insect vectors from Arizona vineyards.</title>
        <authorList>
            <person name="Tassone E.E."/>
        </authorList>
    </citation>
    <scope>NUCLEOTIDE SEQUENCE</scope>
</reference>
<dbReference type="Gene3D" id="2.40.128.20">
    <property type="match status" value="1"/>
</dbReference>
<evidence type="ECO:0000313" key="1">
    <source>
        <dbReference type="EMBL" id="JAS05682.1"/>
    </source>
</evidence>
<dbReference type="AlphaFoldDB" id="A0A1B6BWL0"/>
<feature type="non-terminal residue" evidence="1">
    <location>
        <position position="1"/>
    </location>
</feature>
<accession>A0A1B6BWL0</accession>
<organism evidence="1">
    <name type="scientific">Clastoptera arizonana</name>
    <name type="common">Arizona spittle bug</name>
    <dbReference type="NCBI Taxonomy" id="38151"/>
    <lineage>
        <taxon>Eukaryota</taxon>
        <taxon>Metazoa</taxon>
        <taxon>Ecdysozoa</taxon>
        <taxon>Arthropoda</taxon>
        <taxon>Hexapoda</taxon>
        <taxon>Insecta</taxon>
        <taxon>Pterygota</taxon>
        <taxon>Neoptera</taxon>
        <taxon>Paraneoptera</taxon>
        <taxon>Hemiptera</taxon>
        <taxon>Auchenorrhyncha</taxon>
        <taxon>Cercopoidea</taxon>
        <taxon>Clastopteridae</taxon>
        <taxon>Clastoptera</taxon>
    </lineage>
</organism>
<proteinExistence type="predicted"/>
<evidence type="ECO:0008006" key="2">
    <source>
        <dbReference type="Google" id="ProtNLM"/>
    </source>
</evidence>
<protein>
    <recommendedName>
        <fullName evidence="2">Lipocalin/cytosolic fatty-acid binding domain-containing protein</fullName>
    </recommendedName>
</protein>
<gene>
    <name evidence="1" type="ORF">g.2616</name>
</gene>
<sequence>LISGMYYGFQTLMKPCPRVEPQKNFNINKFFGHWHLSLVVLDATTEDFVEAAICVSGELQKYNRTMIRQMWTIDSAETNSDQDPTMMFDFPTSVLQPGIWAVHTPLGGQIKATVFDSNPNVYMLVTHCGLHRGKMVHLWTAAVTRSRIIPAELRLKLTKSFYKNGFDPEISKVISWETC</sequence>
<dbReference type="EMBL" id="GEDC01031616">
    <property type="protein sequence ID" value="JAS05682.1"/>
    <property type="molecule type" value="Transcribed_RNA"/>
</dbReference>
<dbReference type="InterPro" id="IPR012674">
    <property type="entry name" value="Calycin"/>
</dbReference>